<comment type="caution">
    <text evidence="1">The sequence shown here is derived from an EMBL/GenBank/DDBJ whole genome shotgun (WGS) entry which is preliminary data.</text>
</comment>
<sequence length="259" mass="29390">MIPDGETFLFGTSKLSLAAPSVTMTGHSFGGKDRFPGTSRDDCGGILVHLLHCFDLTHRDLPFDLPGMRWLPLYYCFDFRVNTMGYRFRDNQSLEFFFDHDDPYTSASESWPDDNYPEAFPQASIQVEPLPYDPTNLDDAKTWSGVFGIDELSLQDRESLRSEILKFMKLFGEYEPESEEEIWERIHMPFIQGPPESRCLNPTCDFSLKERPGQLCTIAITGNSPIAGVKIFGPHGDGVMLTFQACQKCQTIRVENQCS</sequence>
<proteinExistence type="predicted"/>
<dbReference type="Proteomes" id="UP000551616">
    <property type="component" value="Unassembled WGS sequence"/>
</dbReference>
<keyword evidence="2" id="KW-1185">Reference proteome</keyword>
<dbReference type="EMBL" id="JABRWO010000001">
    <property type="protein sequence ID" value="MBA2113171.1"/>
    <property type="molecule type" value="Genomic_DNA"/>
</dbReference>
<accession>A0A7V8V1N5</accession>
<name>A0A7V8V1N5_9BACT</name>
<evidence type="ECO:0000313" key="2">
    <source>
        <dbReference type="Proteomes" id="UP000551616"/>
    </source>
</evidence>
<reference evidence="1 2" key="1">
    <citation type="submission" date="2020-05" db="EMBL/GenBank/DDBJ databases">
        <title>Bremerella alba sp. nov., a novel planctomycete isolated from the surface of the macroalga Fucus spiralis.</title>
        <authorList>
            <person name="Godinho O."/>
            <person name="Botelho R."/>
            <person name="Albuquerque L."/>
            <person name="Wiegand S."/>
            <person name="Da Costa M.S."/>
            <person name="Lobo-Da-Cunha A."/>
            <person name="Jogler C."/>
            <person name="Lage O.M."/>
        </authorList>
    </citation>
    <scope>NUCLEOTIDE SEQUENCE [LARGE SCALE GENOMIC DNA]</scope>
    <source>
        <strain evidence="1 2">FF15</strain>
    </source>
</reference>
<protein>
    <submittedName>
        <fullName evidence="1">Uncharacterized protein</fullName>
    </submittedName>
</protein>
<gene>
    <name evidence="1" type="ORF">HOV93_03190</name>
</gene>
<dbReference type="AlphaFoldDB" id="A0A7V8V1N5"/>
<organism evidence="1 2">
    <name type="scientific">Bremerella alba</name>
    <dbReference type="NCBI Taxonomy" id="980252"/>
    <lineage>
        <taxon>Bacteria</taxon>
        <taxon>Pseudomonadati</taxon>
        <taxon>Planctomycetota</taxon>
        <taxon>Planctomycetia</taxon>
        <taxon>Pirellulales</taxon>
        <taxon>Pirellulaceae</taxon>
        <taxon>Bremerella</taxon>
    </lineage>
</organism>
<evidence type="ECO:0000313" key="1">
    <source>
        <dbReference type="EMBL" id="MBA2113171.1"/>
    </source>
</evidence>
<dbReference type="RefSeq" id="WP_207394682.1">
    <property type="nucleotide sequence ID" value="NZ_JABRWO010000001.1"/>
</dbReference>